<dbReference type="AlphaFoldDB" id="A0A9W8HHZ9"/>
<comment type="similarity">
    <text evidence="1">Belongs to the 'GDXG' lipolytic enzyme family.</text>
</comment>
<evidence type="ECO:0000313" key="6">
    <source>
        <dbReference type="EMBL" id="KAJ2784423.1"/>
    </source>
</evidence>
<feature type="signal peptide" evidence="4">
    <location>
        <begin position="1"/>
        <end position="17"/>
    </location>
</feature>
<sequence length="408" mass="43838">MLHAAGVTELLSRAALAVSMVAVAAQSTLSYYVKGPRCAKWPLWFQVQRDTIHRAIRTRPEEQPTDEGIEQIDFGKVAAECRRWDLPESKLPRDIGTCRRAAIRVGEVPVDAPAAFGGTGPAERGLMALHAADCGSGGRREIPYELTVPAQMQGTAGFECAPAAEGERIILYLHGGAYKLGSAASHRGLTGRIAARAGLRCVTIDYRLAPLHPYPAQLHDAYIAFRYLVGRGFAAGDVVLAGDSAGGNLALALAVLLRQGGVQVRGLLLLSPWADLAAERASIRRNARFDFLTAPPLASPLSPARVFYAPGRRLDAEMLREMAHPLVSPVHADFGGFPPTLIQAGDKEIIVDEISQLHANIVAANPDAAPGRHAYECYPDMVHVFHQFLSLPDAQLAIARAGEFVQSL</sequence>
<name>A0A9W8HHZ9_9FUNG</name>
<dbReference type="PANTHER" id="PTHR48081">
    <property type="entry name" value="AB HYDROLASE SUPERFAMILY PROTEIN C4A8.06C"/>
    <property type="match status" value="1"/>
</dbReference>
<evidence type="ECO:0000256" key="3">
    <source>
        <dbReference type="PROSITE-ProRule" id="PRU10038"/>
    </source>
</evidence>
<keyword evidence="7" id="KW-1185">Reference proteome</keyword>
<feature type="chain" id="PRO_5041000703" description="Alpha/beta hydrolase fold-3 domain-containing protein" evidence="4">
    <location>
        <begin position="18"/>
        <end position="408"/>
    </location>
</feature>
<accession>A0A9W8HHZ9</accession>
<dbReference type="InterPro" id="IPR013094">
    <property type="entry name" value="AB_hydrolase_3"/>
</dbReference>
<comment type="caution">
    <text evidence="6">The sequence shown here is derived from an EMBL/GenBank/DDBJ whole genome shotgun (WGS) entry which is preliminary data.</text>
</comment>
<gene>
    <name evidence="6" type="ORF">H4R18_001133</name>
</gene>
<organism evidence="6 7">
    <name type="scientific">Coemansia javaensis</name>
    <dbReference type="NCBI Taxonomy" id="2761396"/>
    <lineage>
        <taxon>Eukaryota</taxon>
        <taxon>Fungi</taxon>
        <taxon>Fungi incertae sedis</taxon>
        <taxon>Zoopagomycota</taxon>
        <taxon>Kickxellomycotina</taxon>
        <taxon>Kickxellomycetes</taxon>
        <taxon>Kickxellales</taxon>
        <taxon>Kickxellaceae</taxon>
        <taxon>Coemansia</taxon>
    </lineage>
</organism>
<dbReference type="PROSITE" id="PS01173">
    <property type="entry name" value="LIPASE_GDXG_HIS"/>
    <property type="match status" value="1"/>
</dbReference>
<dbReference type="GO" id="GO:0016787">
    <property type="term" value="F:hydrolase activity"/>
    <property type="evidence" value="ECO:0007669"/>
    <property type="project" value="UniProtKB-KW"/>
</dbReference>
<evidence type="ECO:0000256" key="2">
    <source>
        <dbReference type="ARBA" id="ARBA00022801"/>
    </source>
</evidence>
<keyword evidence="4" id="KW-0732">Signal</keyword>
<keyword evidence="2" id="KW-0378">Hydrolase</keyword>
<dbReference type="PROSITE" id="PS01174">
    <property type="entry name" value="LIPASE_GDXG_SER"/>
    <property type="match status" value="1"/>
</dbReference>
<dbReference type="InterPro" id="IPR033140">
    <property type="entry name" value="Lipase_GDXG_put_SER_AS"/>
</dbReference>
<proteinExistence type="inferred from homology"/>
<dbReference type="PANTHER" id="PTHR48081:SF8">
    <property type="entry name" value="ALPHA_BETA HYDROLASE FOLD-3 DOMAIN-CONTAINING PROTEIN-RELATED"/>
    <property type="match status" value="1"/>
</dbReference>
<feature type="domain" description="Alpha/beta hydrolase fold-3" evidence="5">
    <location>
        <begin position="170"/>
        <end position="386"/>
    </location>
</feature>
<evidence type="ECO:0000256" key="1">
    <source>
        <dbReference type="ARBA" id="ARBA00010515"/>
    </source>
</evidence>
<dbReference type="Pfam" id="PF07859">
    <property type="entry name" value="Abhydrolase_3"/>
    <property type="match status" value="1"/>
</dbReference>
<evidence type="ECO:0000256" key="4">
    <source>
        <dbReference type="SAM" id="SignalP"/>
    </source>
</evidence>
<protein>
    <recommendedName>
        <fullName evidence="5">Alpha/beta hydrolase fold-3 domain-containing protein</fullName>
    </recommendedName>
</protein>
<dbReference type="Proteomes" id="UP001140217">
    <property type="component" value="Unassembled WGS sequence"/>
</dbReference>
<dbReference type="InterPro" id="IPR002168">
    <property type="entry name" value="Lipase_GDXG_HIS_AS"/>
</dbReference>
<dbReference type="InterPro" id="IPR050300">
    <property type="entry name" value="GDXG_lipolytic_enzyme"/>
</dbReference>
<dbReference type="OrthoDB" id="408631at2759"/>
<dbReference type="SUPFAM" id="SSF53474">
    <property type="entry name" value="alpha/beta-Hydrolases"/>
    <property type="match status" value="1"/>
</dbReference>
<dbReference type="InterPro" id="IPR029058">
    <property type="entry name" value="AB_hydrolase_fold"/>
</dbReference>
<evidence type="ECO:0000313" key="7">
    <source>
        <dbReference type="Proteomes" id="UP001140217"/>
    </source>
</evidence>
<dbReference type="EMBL" id="JANBUL010000027">
    <property type="protein sequence ID" value="KAJ2784423.1"/>
    <property type="molecule type" value="Genomic_DNA"/>
</dbReference>
<dbReference type="Gene3D" id="3.40.50.1820">
    <property type="entry name" value="alpha/beta hydrolase"/>
    <property type="match status" value="1"/>
</dbReference>
<evidence type="ECO:0000259" key="5">
    <source>
        <dbReference type="Pfam" id="PF07859"/>
    </source>
</evidence>
<feature type="active site" evidence="3">
    <location>
        <position position="244"/>
    </location>
</feature>
<reference evidence="6" key="1">
    <citation type="submission" date="2022-07" db="EMBL/GenBank/DDBJ databases">
        <title>Phylogenomic reconstructions and comparative analyses of Kickxellomycotina fungi.</title>
        <authorList>
            <person name="Reynolds N.K."/>
            <person name="Stajich J.E."/>
            <person name="Barry K."/>
            <person name="Grigoriev I.V."/>
            <person name="Crous P."/>
            <person name="Smith M.E."/>
        </authorList>
    </citation>
    <scope>NUCLEOTIDE SEQUENCE</scope>
    <source>
        <strain evidence="6">NBRC 105414</strain>
    </source>
</reference>